<dbReference type="InterPro" id="IPR042100">
    <property type="entry name" value="Bug_dom1"/>
</dbReference>
<comment type="similarity">
    <text evidence="1">Belongs to the UPF0065 (bug) family.</text>
</comment>
<dbReference type="InterPro" id="IPR005064">
    <property type="entry name" value="BUG"/>
</dbReference>
<dbReference type="Proteomes" id="UP000765160">
    <property type="component" value="Unassembled WGS sequence"/>
</dbReference>
<dbReference type="PANTHER" id="PTHR42928:SF5">
    <property type="entry name" value="BLR1237 PROTEIN"/>
    <property type="match status" value="1"/>
</dbReference>
<keyword evidence="3" id="KW-1185">Reference proteome</keyword>
<dbReference type="EMBL" id="JAAVTX010000004">
    <property type="protein sequence ID" value="NKE46205.1"/>
    <property type="molecule type" value="Genomic_DNA"/>
</dbReference>
<accession>A0ABX1F1I0</accession>
<evidence type="ECO:0000256" key="1">
    <source>
        <dbReference type="ARBA" id="ARBA00006987"/>
    </source>
</evidence>
<gene>
    <name evidence="2" type="ORF">HB662_15570</name>
</gene>
<reference evidence="2 3" key="1">
    <citation type="submission" date="2020-03" db="EMBL/GenBank/DDBJ databases">
        <title>Roseomonas selenitidurans sp. nov. isolated from soil.</title>
        <authorList>
            <person name="Liu H."/>
        </authorList>
    </citation>
    <scope>NUCLEOTIDE SEQUENCE [LARGE SCALE GENOMIC DNA]</scope>
    <source>
        <strain evidence="2 3">JCM 15073</strain>
    </source>
</reference>
<name>A0ABX1F1I0_9PROT</name>
<sequence length="129" mass="14377">MPYRAAAPALQNMIAGRLDHYCLLAAAAVSFINDHSLQALAVLTAERSPLFPNLPTTQEQCIPVVDGYYWNAFFMRTALDRQAVQDRLRTAASTAVAPDRHSRHYLRTFLRSEITRWAAIMSSAGVAQQ</sequence>
<organism evidence="2 3">
    <name type="scientific">Falsiroseomonas frigidaquae</name>
    <dbReference type="NCBI Taxonomy" id="487318"/>
    <lineage>
        <taxon>Bacteria</taxon>
        <taxon>Pseudomonadati</taxon>
        <taxon>Pseudomonadota</taxon>
        <taxon>Alphaproteobacteria</taxon>
        <taxon>Acetobacterales</taxon>
        <taxon>Roseomonadaceae</taxon>
        <taxon>Falsiroseomonas</taxon>
    </lineage>
</organism>
<protein>
    <submittedName>
        <fullName evidence="2">Uncharacterized protein</fullName>
    </submittedName>
</protein>
<evidence type="ECO:0000313" key="2">
    <source>
        <dbReference type="EMBL" id="NKE46205.1"/>
    </source>
</evidence>
<dbReference type="PANTHER" id="PTHR42928">
    <property type="entry name" value="TRICARBOXYLATE-BINDING PROTEIN"/>
    <property type="match status" value="1"/>
</dbReference>
<comment type="caution">
    <text evidence="2">The sequence shown here is derived from an EMBL/GenBank/DDBJ whole genome shotgun (WGS) entry which is preliminary data.</text>
</comment>
<dbReference type="Gene3D" id="3.40.190.10">
    <property type="entry name" value="Periplasmic binding protein-like II"/>
    <property type="match status" value="1"/>
</dbReference>
<dbReference type="Gene3D" id="3.40.190.150">
    <property type="entry name" value="Bordetella uptake gene, domain 1"/>
    <property type="match status" value="1"/>
</dbReference>
<evidence type="ECO:0000313" key="3">
    <source>
        <dbReference type="Proteomes" id="UP000765160"/>
    </source>
</evidence>
<dbReference type="Pfam" id="PF03401">
    <property type="entry name" value="TctC"/>
    <property type="match status" value="1"/>
</dbReference>
<proteinExistence type="inferred from homology"/>